<dbReference type="GO" id="GO:0008408">
    <property type="term" value="F:3'-5' exonuclease activity"/>
    <property type="evidence" value="ECO:0007669"/>
    <property type="project" value="InterPro"/>
</dbReference>
<proteinExistence type="predicted"/>
<dbReference type="SUPFAM" id="SSF53098">
    <property type="entry name" value="Ribonuclease H-like"/>
    <property type="match status" value="1"/>
</dbReference>
<evidence type="ECO:0000256" key="4">
    <source>
        <dbReference type="ARBA" id="ARBA00022839"/>
    </source>
</evidence>
<evidence type="ECO:0000313" key="7">
    <source>
        <dbReference type="RefSeq" id="XP_017032095.1"/>
    </source>
</evidence>
<dbReference type="CDD" id="cd06146">
    <property type="entry name" value="mut-7_like_exo"/>
    <property type="match status" value="1"/>
</dbReference>
<name>A0A6P4IU78_DROKI</name>
<dbReference type="InterPro" id="IPR002562">
    <property type="entry name" value="3'-5'_exonuclease_dom"/>
</dbReference>
<keyword evidence="3" id="KW-0378">Hydrolase</keyword>
<evidence type="ECO:0000313" key="6">
    <source>
        <dbReference type="Proteomes" id="UP001652661"/>
    </source>
</evidence>
<keyword evidence="6" id="KW-1185">Reference proteome</keyword>
<organism evidence="6 7">
    <name type="scientific">Drosophila kikkawai</name>
    <name type="common">Fruit fly</name>
    <dbReference type="NCBI Taxonomy" id="30033"/>
    <lineage>
        <taxon>Eukaryota</taxon>
        <taxon>Metazoa</taxon>
        <taxon>Ecdysozoa</taxon>
        <taxon>Arthropoda</taxon>
        <taxon>Hexapoda</taxon>
        <taxon>Insecta</taxon>
        <taxon>Pterygota</taxon>
        <taxon>Neoptera</taxon>
        <taxon>Endopterygota</taxon>
        <taxon>Diptera</taxon>
        <taxon>Brachycera</taxon>
        <taxon>Muscomorpha</taxon>
        <taxon>Ephydroidea</taxon>
        <taxon>Drosophilidae</taxon>
        <taxon>Drosophila</taxon>
        <taxon>Sophophora</taxon>
    </lineage>
</organism>
<dbReference type="Proteomes" id="UP001652661">
    <property type="component" value="Chromosome 2L"/>
</dbReference>
<dbReference type="OMA" id="CSNWANR"/>
<dbReference type="InterPro" id="IPR012337">
    <property type="entry name" value="RNaseH-like_sf"/>
</dbReference>
<dbReference type="PANTHER" id="PTHR47765">
    <property type="entry name" value="3'-5' EXONUCLEASE DOMAIN-CONTAINING PROTEIN"/>
    <property type="match status" value="1"/>
</dbReference>
<sequence>MARKNHNSHMLSAIPGGMESDEEELEVLMQCLKIKRLADITTGAGINGRNFDATLDAEAEEFFKVFREKWNMYSKNKSPHLRQEFGKALMSHPEPALLLALKIFANCPDSSNVKPKSLSHFVLDTVCKLHEEYPELIGEEGCDPNTSMIAFNFVKMSGLLSLNNAVIHAYSLRHIRELLLPHLRELLEAGHVKEVTQWAISLQLTHEFDMMELAFPLIAVEKLPLAEEYLDHATEQRLPFVKFLDSLLHKEKPVIQLCEDLLGRYKNLKISHNVLSYRPISKIVARLAKKYSFDDAVTPNYKFTKTCSYLHYLYREYEKARINLASFRELVSVHAYDYALRKDFVSYLAAAQAHSEAIYWYRQFKLNPNDCPLEIKSQVSRNGFTEAANRESDGGSEASGCDMYLTMDLPDECLNIVDTAAQFERMLFHLQKEHIIYLDSEWMQNVCGDSPLCLLQIATGHNVYLIDCLARENIRSEHWRSLGANIFNNVNILKVGFSMVSDLSVLQRSLPLQLRLQMPHHYLDLRNLWLELKKQRYGVELPYGNVNRAGDALTDLSLVCLGKKLNKSNQCSNWANRPLRREQILYAAIDARCLLLIYNTLLARVSFINVAIEKSIASNNFLRRGANVK</sequence>
<feature type="domain" description="3'-5' exonuclease" evidence="5">
    <location>
        <begin position="414"/>
        <end position="606"/>
    </location>
</feature>
<gene>
    <name evidence="7" type="primary">Nbr</name>
</gene>
<dbReference type="InterPro" id="IPR036397">
    <property type="entry name" value="RNaseH_sf"/>
</dbReference>
<accession>A0A6P4IU78</accession>
<evidence type="ECO:0000256" key="2">
    <source>
        <dbReference type="ARBA" id="ARBA00022723"/>
    </source>
</evidence>
<dbReference type="RefSeq" id="XP_017032095.1">
    <property type="nucleotide sequence ID" value="XM_017176606.3"/>
</dbReference>
<protein>
    <submittedName>
        <fullName evidence="7">Exonuclease mut-7 homolog</fullName>
    </submittedName>
</protein>
<dbReference type="AlphaFoldDB" id="A0A6P4IU78"/>
<evidence type="ECO:0000256" key="3">
    <source>
        <dbReference type="ARBA" id="ARBA00022801"/>
    </source>
</evidence>
<keyword evidence="2" id="KW-0479">Metal-binding</keyword>
<reference evidence="6" key="1">
    <citation type="submission" date="2025-05" db="UniProtKB">
        <authorList>
            <consortium name="RefSeq"/>
        </authorList>
    </citation>
    <scope>NUCLEOTIDE SEQUENCE [LARGE SCALE GENOMIC DNA]</scope>
    <source>
        <strain evidence="6">14028-0561.14</strain>
    </source>
</reference>
<dbReference type="GO" id="GO:0003676">
    <property type="term" value="F:nucleic acid binding"/>
    <property type="evidence" value="ECO:0007669"/>
    <property type="project" value="InterPro"/>
</dbReference>
<dbReference type="InterPro" id="IPR037432">
    <property type="entry name" value="Mut-7_DEDDy_dom"/>
</dbReference>
<dbReference type="Gene3D" id="3.30.420.10">
    <property type="entry name" value="Ribonuclease H-like superfamily/Ribonuclease H"/>
    <property type="match status" value="1"/>
</dbReference>
<dbReference type="Pfam" id="PF01612">
    <property type="entry name" value="DNA_pol_A_exo1"/>
    <property type="match status" value="1"/>
</dbReference>
<dbReference type="PANTHER" id="PTHR47765:SF2">
    <property type="entry name" value="EXONUCLEASE MUT-7 HOMOLOG"/>
    <property type="match status" value="1"/>
</dbReference>
<keyword evidence="4 7" id="KW-0269">Exonuclease</keyword>
<evidence type="ECO:0000256" key="1">
    <source>
        <dbReference type="ARBA" id="ARBA00022722"/>
    </source>
</evidence>
<evidence type="ECO:0000259" key="5">
    <source>
        <dbReference type="SMART" id="SM00474"/>
    </source>
</evidence>
<dbReference type="OrthoDB" id="18193at2759"/>
<reference evidence="7" key="2">
    <citation type="submission" date="2025-08" db="UniProtKB">
        <authorList>
            <consortium name="RefSeq"/>
        </authorList>
    </citation>
    <scope>IDENTIFICATION</scope>
    <source>
        <strain evidence="7">14028-0561.14</strain>
        <tissue evidence="7">Whole fly</tissue>
    </source>
</reference>
<dbReference type="SMART" id="SM00474">
    <property type="entry name" value="35EXOc"/>
    <property type="match status" value="1"/>
</dbReference>
<dbReference type="InterPro" id="IPR052408">
    <property type="entry name" value="Exonuclease_MUT-7-like"/>
</dbReference>
<keyword evidence="1" id="KW-0540">Nuclease</keyword>
<dbReference type="GO" id="GO:0046872">
    <property type="term" value="F:metal ion binding"/>
    <property type="evidence" value="ECO:0007669"/>
    <property type="project" value="UniProtKB-KW"/>
</dbReference>
<dbReference type="GO" id="GO:0006139">
    <property type="term" value="P:nucleobase-containing compound metabolic process"/>
    <property type="evidence" value="ECO:0007669"/>
    <property type="project" value="InterPro"/>
</dbReference>